<dbReference type="PANTHER" id="PTHR43861">
    <property type="entry name" value="TRANS-ACONITATE 2-METHYLTRANSFERASE-RELATED"/>
    <property type="match status" value="1"/>
</dbReference>
<feature type="domain" description="Methyltransferase" evidence="2">
    <location>
        <begin position="48"/>
        <end position="146"/>
    </location>
</feature>
<protein>
    <recommendedName>
        <fullName evidence="2">Methyltransferase domain-containing protein</fullName>
    </recommendedName>
</protein>
<keyword evidence="1" id="KW-0808">Transferase</keyword>
<dbReference type="RefSeq" id="WP_075805111.1">
    <property type="nucleotide sequence ID" value="NZ_MKZO01000039.1"/>
</dbReference>
<sequence length="230" mass="25184">MHNDELKALFDQQAAGYDQQWAGMAPIRDNLHFLLGSLFTSLPDNARILAVGAGTGAEIGYLAARNPGWRFIALDPSGAMLEVCRERAQREGFLERCDFHEGYLENLDSAPTYDASTCFLVSQFFLDPAARSTFFGEIAQRLKPGGLLASADLSADTASPAYDTLLHAWMSLMSSAGVQPEALERARAAYARDVAILPREQVARIIEAGGFSHSLPFFQAGLMHGWISRR</sequence>
<dbReference type="Pfam" id="PF13649">
    <property type="entry name" value="Methyltransf_25"/>
    <property type="match status" value="1"/>
</dbReference>
<name>A0A1Q9R056_PSEPU</name>
<dbReference type="EMBL" id="MKZO01000039">
    <property type="protein sequence ID" value="OLS60766.1"/>
    <property type="molecule type" value="Genomic_DNA"/>
</dbReference>
<dbReference type="Proteomes" id="UP000186736">
    <property type="component" value="Unassembled WGS sequence"/>
</dbReference>
<dbReference type="SUPFAM" id="SSF53335">
    <property type="entry name" value="S-adenosyl-L-methionine-dependent methyltransferases"/>
    <property type="match status" value="1"/>
</dbReference>
<dbReference type="OrthoDB" id="8558926at2"/>
<dbReference type="Gene3D" id="3.40.50.150">
    <property type="entry name" value="Vaccinia Virus protein VP39"/>
    <property type="match status" value="1"/>
</dbReference>
<evidence type="ECO:0000313" key="4">
    <source>
        <dbReference type="Proteomes" id="UP000186736"/>
    </source>
</evidence>
<gene>
    <name evidence="3" type="ORF">PSEMO_43580</name>
</gene>
<dbReference type="CDD" id="cd02440">
    <property type="entry name" value="AdoMet_MTases"/>
    <property type="match status" value="1"/>
</dbReference>
<organism evidence="3 4">
    <name type="scientific">Pseudomonas putida</name>
    <name type="common">Arthrobacter siderocapsulatus</name>
    <dbReference type="NCBI Taxonomy" id="303"/>
    <lineage>
        <taxon>Bacteria</taxon>
        <taxon>Pseudomonadati</taxon>
        <taxon>Pseudomonadota</taxon>
        <taxon>Gammaproteobacteria</taxon>
        <taxon>Pseudomonadales</taxon>
        <taxon>Pseudomonadaceae</taxon>
        <taxon>Pseudomonas</taxon>
    </lineage>
</organism>
<evidence type="ECO:0000259" key="2">
    <source>
        <dbReference type="Pfam" id="PF13649"/>
    </source>
</evidence>
<reference evidence="3 4" key="1">
    <citation type="submission" date="2016-10" db="EMBL/GenBank/DDBJ databases">
        <title>Genome Sequence of Pseudomonas putida GM4FR.</title>
        <authorList>
            <person name="Poehlein A."/>
            <person name="Wemheuer F."/>
            <person name="Hollensteiner J."/>
            <person name="Wemheuer B."/>
        </authorList>
    </citation>
    <scope>NUCLEOTIDE SEQUENCE [LARGE SCALE GENOMIC DNA]</scope>
    <source>
        <strain evidence="3 4">GM4FR</strain>
    </source>
</reference>
<evidence type="ECO:0000313" key="3">
    <source>
        <dbReference type="EMBL" id="OLS60766.1"/>
    </source>
</evidence>
<accession>A0A1Q9R056</accession>
<dbReference type="InterPro" id="IPR041698">
    <property type="entry name" value="Methyltransf_25"/>
</dbReference>
<proteinExistence type="predicted"/>
<evidence type="ECO:0000256" key="1">
    <source>
        <dbReference type="ARBA" id="ARBA00022679"/>
    </source>
</evidence>
<dbReference type="GO" id="GO:0016740">
    <property type="term" value="F:transferase activity"/>
    <property type="evidence" value="ECO:0007669"/>
    <property type="project" value="UniProtKB-KW"/>
</dbReference>
<comment type="caution">
    <text evidence="3">The sequence shown here is derived from an EMBL/GenBank/DDBJ whole genome shotgun (WGS) entry which is preliminary data.</text>
</comment>
<dbReference type="InterPro" id="IPR029063">
    <property type="entry name" value="SAM-dependent_MTases_sf"/>
</dbReference>
<dbReference type="AlphaFoldDB" id="A0A1Q9R056"/>